<comment type="caution">
    <text evidence="1">The sequence shown here is derived from an EMBL/GenBank/DDBJ whole genome shotgun (WGS) entry which is preliminary data.</text>
</comment>
<sequence>MAMRHIGESWLFVVRSSQAKGSNAEDVERCCGSKGDTIQGGDFAIRHKPSKTLAIPTKAPTGDSRSCA</sequence>
<name>A0A1V4KR19_PATFA</name>
<gene>
    <name evidence="1" type="ORF">AV530_001512</name>
</gene>
<dbReference type="Proteomes" id="UP000190648">
    <property type="component" value="Unassembled WGS sequence"/>
</dbReference>
<organism evidence="1 2">
    <name type="scientific">Patagioenas fasciata monilis</name>
    <dbReference type="NCBI Taxonomy" id="372326"/>
    <lineage>
        <taxon>Eukaryota</taxon>
        <taxon>Metazoa</taxon>
        <taxon>Chordata</taxon>
        <taxon>Craniata</taxon>
        <taxon>Vertebrata</taxon>
        <taxon>Euteleostomi</taxon>
        <taxon>Archelosauria</taxon>
        <taxon>Archosauria</taxon>
        <taxon>Dinosauria</taxon>
        <taxon>Saurischia</taxon>
        <taxon>Theropoda</taxon>
        <taxon>Coelurosauria</taxon>
        <taxon>Aves</taxon>
        <taxon>Neognathae</taxon>
        <taxon>Neoaves</taxon>
        <taxon>Columbimorphae</taxon>
        <taxon>Columbiformes</taxon>
        <taxon>Columbidae</taxon>
        <taxon>Patagioenas</taxon>
    </lineage>
</organism>
<reference evidence="1 2" key="1">
    <citation type="submission" date="2016-02" db="EMBL/GenBank/DDBJ databases">
        <title>Band-tailed pigeon sequencing and assembly.</title>
        <authorList>
            <person name="Soares A.E."/>
            <person name="Novak B.J."/>
            <person name="Rice E.S."/>
            <person name="O'Connell B."/>
            <person name="Chang D."/>
            <person name="Weber S."/>
            <person name="Shapiro B."/>
        </authorList>
    </citation>
    <scope>NUCLEOTIDE SEQUENCE [LARGE SCALE GENOMIC DNA]</scope>
    <source>
        <strain evidence="1">BTP2013</strain>
        <tissue evidence="1">Blood</tissue>
    </source>
</reference>
<accession>A0A1V4KR19</accession>
<keyword evidence="2" id="KW-1185">Reference proteome</keyword>
<evidence type="ECO:0000313" key="2">
    <source>
        <dbReference type="Proteomes" id="UP000190648"/>
    </source>
</evidence>
<evidence type="ECO:0000313" key="1">
    <source>
        <dbReference type="EMBL" id="OPJ86875.1"/>
    </source>
</evidence>
<dbReference type="AlphaFoldDB" id="A0A1V4KR19"/>
<proteinExistence type="predicted"/>
<protein>
    <submittedName>
        <fullName evidence="1">Uncharacterized protein</fullName>
    </submittedName>
</protein>
<dbReference type="EMBL" id="LSYS01002146">
    <property type="protein sequence ID" value="OPJ86875.1"/>
    <property type="molecule type" value="Genomic_DNA"/>
</dbReference>